<keyword evidence="3" id="KW-1185">Reference proteome</keyword>
<protein>
    <recommendedName>
        <fullName evidence="1">NmrA-like domain-containing protein</fullName>
    </recommendedName>
</protein>
<dbReference type="AlphaFoldDB" id="A0AAE8MMX4"/>
<comment type="caution">
    <text evidence="2">The sequence shown here is derived from an EMBL/GenBank/DDBJ whole genome shotgun (WGS) entry which is preliminary data.</text>
</comment>
<feature type="domain" description="NmrA-like" evidence="1">
    <location>
        <begin position="5"/>
        <end position="80"/>
    </location>
</feature>
<dbReference type="Proteomes" id="UP001187734">
    <property type="component" value="Unassembled WGS sequence"/>
</dbReference>
<evidence type="ECO:0000313" key="3">
    <source>
        <dbReference type="Proteomes" id="UP001187734"/>
    </source>
</evidence>
<proteinExistence type="predicted"/>
<dbReference type="InterPro" id="IPR051783">
    <property type="entry name" value="NAD(P)-dependent_oxidoreduct"/>
</dbReference>
<name>A0AAE8MMX4_9HYPO</name>
<dbReference type="PANTHER" id="PTHR48079">
    <property type="entry name" value="PROTEIN YEEZ"/>
    <property type="match status" value="1"/>
</dbReference>
<evidence type="ECO:0000313" key="2">
    <source>
        <dbReference type="EMBL" id="SPJ91985.1"/>
    </source>
</evidence>
<dbReference type="GO" id="GO:0004029">
    <property type="term" value="F:aldehyde dehydrogenase (NAD+) activity"/>
    <property type="evidence" value="ECO:0007669"/>
    <property type="project" value="TreeGrafter"/>
</dbReference>
<dbReference type="Pfam" id="PF05368">
    <property type="entry name" value="NmrA"/>
    <property type="match status" value="1"/>
</dbReference>
<dbReference type="InterPro" id="IPR036291">
    <property type="entry name" value="NAD(P)-bd_dom_sf"/>
</dbReference>
<organism evidence="2 3">
    <name type="scientific">Fusarium torulosum</name>
    <dbReference type="NCBI Taxonomy" id="33205"/>
    <lineage>
        <taxon>Eukaryota</taxon>
        <taxon>Fungi</taxon>
        <taxon>Dikarya</taxon>
        <taxon>Ascomycota</taxon>
        <taxon>Pezizomycotina</taxon>
        <taxon>Sordariomycetes</taxon>
        <taxon>Hypocreomycetidae</taxon>
        <taxon>Hypocreales</taxon>
        <taxon>Nectriaceae</taxon>
        <taxon>Fusarium</taxon>
    </lineage>
</organism>
<dbReference type="Gene3D" id="3.40.50.720">
    <property type="entry name" value="NAD(P)-binding Rossmann-like Domain"/>
    <property type="match status" value="1"/>
</dbReference>
<dbReference type="GO" id="GO:0005737">
    <property type="term" value="C:cytoplasm"/>
    <property type="evidence" value="ECO:0007669"/>
    <property type="project" value="TreeGrafter"/>
</dbReference>
<dbReference type="InterPro" id="IPR008030">
    <property type="entry name" value="NmrA-like"/>
</dbReference>
<dbReference type="EMBL" id="ONZP01000921">
    <property type="protein sequence ID" value="SPJ91985.1"/>
    <property type="molecule type" value="Genomic_DNA"/>
</dbReference>
<reference evidence="2" key="1">
    <citation type="submission" date="2018-03" db="EMBL/GenBank/DDBJ databases">
        <authorList>
            <person name="Guldener U."/>
        </authorList>
    </citation>
    <scope>NUCLEOTIDE SEQUENCE</scope>
</reference>
<dbReference type="PANTHER" id="PTHR48079:SF6">
    <property type="entry name" value="NAD(P)-BINDING DOMAIN-CONTAINING PROTEIN-RELATED"/>
    <property type="match status" value="1"/>
</dbReference>
<sequence>MANPRILITGATGLIGGDFLHILTKQYPSWSIAVLVRDSEKAALIAMHYPQVEVVFGTLYDAKLLERESTTADVVLNFANCDHQSAAEAIVRGLATRNNIGTVIHTPGAKIIAWETESQPSKWGKDIPRRYNDWDGVEKLTAVASVGDPQASRS</sequence>
<accession>A0AAE8MMX4</accession>
<dbReference type="SUPFAM" id="SSF51735">
    <property type="entry name" value="NAD(P)-binding Rossmann-fold domains"/>
    <property type="match status" value="1"/>
</dbReference>
<evidence type="ECO:0000259" key="1">
    <source>
        <dbReference type="Pfam" id="PF05368"/>
    </source>
</evidence>
<gene>
    <name evidence="2" type="ORF">FTOL_13639</name>
</gene>